<keyword evidence="8 10" id="KW-0975">Bacterial flagellum</keyword>
<keyword evidence="5 10" id="KW-0812">Transmembrane</keyword>
<dbReference type="GO" id="GO:0044780">
    <property type="term" value="P:bacterial-type flagellum assembly"/>
    <property type="evidence" value="ECO:0007669"/>
    <property type="project" value="UniProtKB-UniRule"/>
</dbReference>
<keyword evidence="12" id="KW-1185">Reference proteome</keyword>
<dbReference type="InterPro" id="IPR006303">
    <property type="entry name" value="FliR"/>
</dbReference>
<dbReference type="GO" id="GO:0009425">
    <property type="term" value="C:bacterial-type flagellum basal body"/>
    <property type="evidence" value="ECO:0007669"/>
    <property type="project" value="UniProtKB-SubCell"/>
</dbReference>
<comment type="similarity">
    <text evidence="2 10">Belongs to the FliR/MopE/SpaR family.</text>
</comment>
<dbReference type="Proteomes" id="UP000291078">
    <property type="component" value="Unassembled WGS sequence"/>
</dbReference>
<sequence>MFEVTSDQIYGWIATFLWPMFRLLALIATAPIFSESTIPRRAKILLAAALSTIVSPTIGHIPTAPVYSYEGLFVILNEVAIGIAMGFSMRLVFAAVQMAGEVIGLQMGLSFAAFYDRSAGGQTMVLSRFLNIVATLMFLALDGHLMMLAALVDSFQGVPIAALPLSGHGWGVLARAGSMVFATGTLLSLPMIAALLTLNLAMGILNRASPQLSIFAVGFPVTLLGGMLVLMLCMPQMGVYMQGLVDIGLRTAGSVLDQLAPN</sequence>
<protein>
    <recommendedName>
        <fullName evidence="3 9">Flagellar biosynthetic protein FliR</fullName>
    </recommendedName>
</protein>
<keyword evidence="11" id="KW-0282">Flagellum</keyword>
<accession>A0A4V2FES4</accession>
<proteinExistence type="inferred from homology"/>
<gene>
    <name evidence="11" type="ORF">EV147_4637</name>
</gene>
<dbReference type="GO" id="GO:0005886">
    <property type="term" value="C:plasma membrane"/>
    <property type="evidence" value="ECO:0007669"/>
    <property type="project" value="UniProtKB-SubCell"/>
</dbReference>
<dbReference type="PANTHER" id="PTHR30065">
    <property type="entry name" value="FLAGELLAR BIOSYNTHETIC PROTEIN FLIR"/>
    <property type="match status" value="1"/>
</dbReference>
<keyword evidence="7 10" id="KW-0472">Membrane</keyword>
<evidence type="ECO:0000256" key="2">
    <source>
        <dbReference type="ARBA" id="ARBA00009772"/>
    </source>
</evidence>
<evidence type="ECO:0000256" key="6">
    <source>
        <dbReference type="ARBA" id="ARBA00022989"/>
    </source>
</evidence>
<evidence type="ECO:0000256" key="10">
    <source>
        <dbReference type="RuleBase" id="RU362071"/>
    </source>
</evidence>
<dbReference type="PANTHER" id="PTHR30065:SF8">
    <property type="entry name" value="FLAGELLAR BIOSYNTHETIC PROTEIN FLIR"/>
    <property type="match status" value="1"/>
</dbReference>
<comment type="subcellular location">
    <subcellularLocation>
        <location evidence="10">Cell membrane</location>
        <topology evidence="10">Multi-pass membrane protein</topology>
    </subcellularLocation>
    <subcellularLocation>
        <location evidence="10">Bacterial flagellum basal body</location>
    </subcellularLocation>
</comment>
<feature type="transmembrane region" description="Helical" evidence="10">
    <location>
        <begin position="172"/>
        <end position="200"/>
    </location>
</feature>
<name>A0A4V2FES4_9BURK</name>
<evidence type="ECO:0000256" key="7">
    <source>
        <dbReference type="ARBA" id="ARBA00023136"/>
    </source>
</evidence>
<evidence type="ECO:0000256" key="4">
    <source>
        <dbReference type="ARBA" id="ARBA00022475"/>
    </source>
</evidence>
<keyword evidence="6 10" id="KW-1133">Transmembrane helix</keyword>
<dbReference type="RefSeq" id="WP_130393533.1">
    <property type="nucleotide sequence ID" value="NZ_SGXM01000010.1"/>
</dbReference>
<evidence type="ECO:0000313" key="11">
    <source>
        <dbReference type="EMBL" id="RZT30789.1"/>
    </source>
</evidence>
<feature type="transmembrane region" description="Helical" evidence="10">
    <location>
        <begin position="45"/>
        <end position="67"/>
    </location>
</feature>
<dbReference type="OrthoDB" id="9797790at2"/>
<evidence type="ECO:0000256" key="1">
    <source>
        <dbReference type="ARBA" id="ARBA00002578"/>
    </source>
</evidence>
<evidence type="ECO:0000256" key="8">
    <source>
        <dbReference type="ARBA" id="ARBA00023143"/>
    </source>
</evidence>
<keyword evidence="11" id="KW-0966">Cell projection</keyword>
<evidence type="ECO:0000256" key="3">
    <source>
        <dbReference type="ARBA" id="ARBA00021717"/>
    </source>
</evidence>
<feature type="transmembrane region" description="Helical" evidence="10">
    <location>
        <begin position="212"/>
        <end position="232"/>
    </location>
</feature>
<organism evidence="11 12">
    <name type="scientific">Cupriavidus agavae</name>
    <dbReference type="NCBI Taxonomy" id="1001822"/>
    <lineage>
        <taxon>Bacteria</taxon>
        <taxon>Pseudomonadati</taxon>
        <taxon>Pseudomonadota</taxon>
        <taxon>Betaproteobacteria</taxon>
        <taxon>Burkholderiales</taxon>
        <taxon>Burkholderiaceae</taxon>
        <taxon>Cupriavidus</taxon>
    </lineage>
</organism>
<keyword evidence="4 10" id="KW-1003">Cell membrane</keyword>
<dbReference type="InterPro" id="IPR002010">
    <property type="entry name" value="T3SS_IM_R"/>
</dbReference>
<dbReference type="GO" id="GO:0006605">
    <property type="term" value="P:protein targeting"/>
    <property type="evidence" value="ECO:0007669"/>
    <property type="project" value="UniProtKB-UniRule"/>
</dbReference>
<feature type="transmembrane region" description="Helical" evidence="10">
    <location>
        <begin position="12"/>
        <end position="33"/>
    </location>
</feature>
<evidence type="ECO:0000313" key="12">
    <source>
        <dbReference type="Proteomes" id="UP000291078"/>
    </source>
</evidence>
<dbReference type="NCBIfam" id="TIGR01400">
    <property type="entry name" value="fliR"/>
    <property type="match status" value="1"/>
</dbReference>
<dbReference type="Pfam" id="PF01311">
    <property type="entry name" value="Bac_export_1"/>
    <property type="match status" value="1"/>
</dbReference>
<dbReference type="EMBL" id="SGXM01000010">
    <property type="protein sequence ID" value="RZT30789.1"/>
    <property type="molecule type" value="Genomic_DNA"/>
</dbReference>
<comment type="caution">
    <text evidence="11">The sequence shown here is derived from an EMBL/GenBank/DDBJ whole genome shotgun (WGS) entry which is preliminary data.</text>
</comment>
<evidence type="ECO:0000256" key="5">
    <source>
        <dbReference type="ARBA" id="ARBA00022692"/>
    </source>
</evidence>
<keyword evidence="11" id="KW-0969">Cilium</keyword>
<comment type="function">
    <text evidence="1 10">Role in flagellar biosynthesis.</text>
</comment>
<dbReference type="AlphaFoldDB" id="A0A4V2FES4"/>
<feature type="transmembrane region" description="Helical" evidence="10">
    <location>
        <begin position="129"/>
        <end position="152"/>
    </location>
</feature>
<dbReference type="PRINTS" id="PR00953">
    <property type="entry name" value="TYPE3IMRPROT"/>
</dbReference>
<evidence type="ECO:0000256" key="9">
    <source>
        <dbReference type="NCBIfam" id="TIGR01400"/>
    </source>
</evidence>
<reference evidence="11 12" key="1">
    <citation type="journal article" date="2015" name="Stand. Genomic Sci.">
        <title>Genomic Encyclopedia of Bacterial and Archaeal Type Strains, Phase III: the genomes of soil and plant-associated and newly described type strains.</title>
        <authorList>
            <person name="Whitman W.B."/>
            <person name="Woyke T."/>
            <person name="Klenk H.P."/>
            <person name="Zhou Y."/>
            <person name="Lilburn T.G."/>
            <person name="Beck B.J."/>
            <person name="De Vos P."/>
            <person name="Vandamme P."/>
            <person name="Eisen J.A."/>
            <person name="Garrity G."/>
            <person name="Hugenholtz P."/>
            <person name="Kyrpides N.C."/>
        </authorList>
    </citation>
    <scope>NUCLEOTIDE SEQUENCE [LARGE SCALE GENOMIC DNA]</scope>
    <source>
        <strain evidence="11 12">ASC-9842</strain>
    </source>
</reference>